<reference evidence="1" key="1">
    <citation type="submission" date="2021-01" db="EMBL/GenBank/DDBJ databases">
        <authorList>
            <consortium name="Genoscope - CEA"/>
            <person name="William W."/>
        </authorList>
    </citation>
    <scope>NUCLEOTIDE SEQUENCE</scope>
</reference>
<evidence type="ECO:0000313" key="1">
    <source>
        <dbReference type="EMBL" id="CAD8180213.1"/>
    </source>
</evidence>
<protein>
    <submittedName>
        <fullName evidence="1">Uncharacterized protein</fullName>
    </submittedName>
</protein>
<proteinExistence type="predicted"/>
<name>A0A8S1VVC9_PAROT</name>
<gene>
    <name evidence="1" type="ORF">POCTA_138.1.T0740205</name>
</gene>
<dbReference type="EMBL" id="CAJJDP010000073">
    <property type="protein sequence ID" value="CAD8180213.1"/>
    <property type="molecule type" value="Genomic_DNA"/>
</dbReference>
<keyword evidence="2" id="KW-1185">Reference proteome</keyword>
<evidence type="ECO:0000313" key="2">
    <source>
        <dbReference type="Proteomes" id="UP000683925"/>
    </source>
</evidence>
<comment type="caution">
    <text evidence="1">The sequence shown here is derived from an EMBL/GenBank/DDBJ whole genome shotgun (WGS) entry which is preliminary data.</text>
</comment>
<dbReference type="Proteomes" id="UP000683925">
    <property type="component" value="Unassembled WGS sequence"/>
</dbReference>
<dbReference type="OrthoDB" id="10484381at2759"/>
<sequence length="240" mass="28340">MQSNFTIKILPYLNQMVVTTDPDTEIQEMLEYIKSYYDIRSDTKYWTCYSEMKRIFLHHNCGIGIAKDDKLIINTSPNQKQSTPDVDLANSQSFIYSELQYSQNYCQQYLLQNQIQHQSCNKYNSGQQSHLNQSDYIFDTTQFQAPLERWESVIINFEIINGSKKYYLQCTYREDDILNDLAITVLAYLRVSSERASCDLFYSNCSLNNYDTRQQQIRHTRFIESGITLHAQLRWIGLKN</sequence>
<dbReference type="OMA" id="SERASCD"/>
<organism evidence="1 2">
    <name type="scientific">Paramecium octaurelia</name>
    <dbReference type="NCBI Taxonomy" id="43137"/>
    <lineage>
        <taxon>Eukaryota</taxon>
        <taxon>Sar</taxon>
        <taxon>Alveolata</taxon>
        <taxon>Ciliophora</taxon>
        <taxon>Intramacronucleata</taxon>
        <taxon>Oligohymenophorea</taxon>
        <taxon>Peniculida</taxon>
        <taxon>Parameciidae</taxon>
        <taxon>Paramecium</taxon>
    </lineage>
</organism>
<accession>A0A8S1VVC9</accession>
<dbReference type="AlphaFoldDB" id="A0A8S1VVC9"/>